<keyword evidence="2" id="KW-0378">Hydrolase</keyword>
<dbReference type="PANTHER" id="PTHR43194:SF2">
    <property type="entry name" value="PEROXISOMAL MEMBRANE PROTEIN LPX1"/>
    <property type="match status" value="1"/>
</dbReference>
<dbReference type="EMBL" id="CP163440">
    <property type="protein sequence ID" value="XDQ65623.1"/>
    <property type="molecule type" value="Genomic_DNA"/>
</dbReference>
<dbReference type="RefSeq" id="WP_369262424.1">
    <property type="nucleotide sequence ID" value="NZ_CP163440.1"/>
</dbReference>
<name>A0AB39SDW3_9ACTN</name>
<reference evidence="2" key="1">
    <citation type="submission" date="2024-07" db="EMBL/GenBank/DDBJ databases">
        <authorList>
            <person name="Yu S.T."/>
        </authorList>
    </citation>
    <scope>NUCLEOTIDE SEQUENCE</scope>
    <source>
        <strain evidence="2">R35</strain>
    </source>
</reference>
<dbReference type="InterPro" id="IPR050228">
    <property type="entry name" value="Carboxylesterase_BioH"/>
</dbReference>
<dbReference type="InterPro" id="IPR000073">
    <property type="entry name" value="AB_hydrolase_1"/>
</dbReference>
<organism evidence="2">
    <name type="scientific">Streptomyces sp. R35</name>
    <dbReference type="NCBI Taxonomy" id="3238630"/>
    <lineage>
        <taxon>Bacteria</taxon>
        <taxon>Bacillati</taxon>
        <taxon>Actinomycetota</taxon>
        <taxon>Actinomycetes</taxon>
        <taxon>Kitasatosporales</taxon>
        <taxon>Streptomycetaceae</taxon>
        <taxon>Streptomyces</taxon>
    </lineage>
</organism>
<accession>A0AB39SDW3</accession>
<dbReference type="PANTHER" id="PTHR43194">
    <property type="entry name" value="HYDROLASE ALPHA/BETA FOLD FAMILY"/>
    <property type="match status" value="1"/>
</dbReference>
<dbReference type="Gene3D" id="3.40.50.1820">
    <property type="entry name" value="alpha/beta hydrolase"/>
    <property type="match status" value="1"/>
</dbReference>
<dbReference type="AlphaFoldDB" id="A0AB39SDW3"/>
<dbReference type="SUPFAM" id="SSF53474">
    <property type="entry name" value="alpha/beta-Hydrolases"/>
    <property type="match status" value="1"/>
</dbReference>
<dbReference type="InterPro" id="IPR029058">
    <property type="entry name" value="AB_hydrolase_fold"/>
</dbReference>
<protein>
    <submittedName>
        <fullName evidence="2">Alpha/beta fold hydrolase</fullName>
    </submittedName>
</protein>
<feature type="domain" description="AB hydrolase-1" evidence="1">
    <location>
        <begin position="24"/>
        <end position="245"/>
    </location>
</feature>
<sequence>MDKKTISRDGTPIAYERYGDGPAVVLVGGAMCTGATLAPLASALSDRFGALTYDRRGRGDSGDTAPFAVAREVEDIAALIEASGGSAALYGISSGGALVLEAAASGLPVGRVAVYETPFAVYEGGGKERREYTERLTELLGQDRHGDAVELFMALAGTPPEMIAGARRSPAWPGMEAIAPTLAYDNAAMGDGLVPRDRLASLTVPVLAVAGGASPEWMREAARTVADTAPDGTYRTLDGQTHMVDPQVLAPLLTEFFSGAAQGG</sequence>
<dbReference type="Pfam" id="PF12697">
    <property type="entry name" value="Abhydrolase_6"/>
    <property type="match status" value="1"/>
</dbReference>
<evidence type="ECO:0000259" key="1">
    <source>
        <dbReference type="Pfam" id="PF12697"/>
    </source>
</evidence>
<evidence type="ECO:0000313" key="2">
    <source>
        <dbReference type="EMBL" id="XDQ65623.1"/>
    </source>
</evidence>
<gene>
    <name evidence="2" type="ORF">AB5J50_34920</name>
</gene>
<proteinExistence type="predicted"/>
<dbReference type="GO" id="GO:0016787">
    <property type="term" value="F:hydrolase activity"/>
    <property type="evidence" value="ECO:0007669"/>
    <property type="project" value="UniProtKB-KW"/>
</dbReference>